<dbReference type="VEuPathDB" id="FungiDB:CC1G_09551"/>
<feature type="region of interest" description="Disordered" evidence="1">
    <location>
        <begin position="1"/>
        <end position="163"/>
    </location>
</feature>
<keyword evidence="3" id="KW-1185">Reference proteome</keyword>
<accession>A8P948</accession>
<feature type="compositionally biased region" description="Low complexity" evidence="1">
    <location>
        <begin position="1463"/>
        <end position="1481"/>
    </location>
</feature>
<feature type="compositionally biased region" description="Pro residues" evidence="1">
    <location>
        <begin position="103"/>
        <end position="112"/>
    </location>
</feature>
<dbReference type="InParanoid" id="A8P948"/>
<feature type="compositionally biased region" description="Basic and acidic residues" evidence="1">
    <location>
        <begin position="1995"/>
        <end position="2039"/>
    </location>
</feature>
<feature type="compositionally biased region" description="Polar residues" evidence="1">
    <location>
        <begin position="709"/>
        <end position="731"/>
    </location>
</feature>
<feature type="region of interest" description="Disordered" evidence="1">
    <location>
        <begin position="831"/>
        <end position="851"/>
    </location>
</feature>
<feature type="region of interest" description="Disordered" evidence="1">
    <location>
        <begin position="1833"/>
        <end position="2329"/>
    </location>
</feature>
<evidence type="ECO:0000313" key="2">
    <source>
        <dbReference type="EMBL" id="EAU82092.2"/>
    </source>
</evidence>
<feature type="compositionally biased region" description="Polar residues" evidence="1">
    <location>
        <begin position="1031"/>
        <end position="1068"/>
    </location>
</feature>
<feature type="compositionally biased region" description="Low complexity" evidence="1">
    <location>
        <begin position="608"/>
        <end position="620"/>
    </location>
</feature>
<feature type="compositionally biased region" description="Low complexity" evidence="1">
    <location>
        <begin position="959"/>
        <end position="1003"/>
    </location>
</feature>
<feature type="region of interest" description="Disordered" evidence="1">
    <location>
        <begin position="1603"/>
        <end position="1625"/>
    </location>
</feature>
<feature type="compositionally biased region" description="Polar residues" evidence="1">
    <location>
        <begin position="1375"/>
        <end position="1390"/>
    </location>
</feature>
<feature type="region of interest" description="Disordered" evidence="1">
    <location>
        <begin position="1637"/>
        <end position="1662"/>
    </location>
</feature>
<feature type="region of interest" description="Disordered" evidence="1">
    <location>
        <begin position="287"/>
        <end position="316"/>
    </location>
</feature>
<gene>
    <name evidence="2" type="ORF">CC1G_09551</name>
</gene>
<feature type="region of interest" description="Disordered" evidence="1">
    <location>
        <begin position="896"/>
        <end position="1007"/>
    </location>
</feature>
<dbReference type="HOGENOM" id="CLU_229875_0_0_1"/>
<sequence>MSSPSVSAFPAPHGCNLEYDEPIQPGIPAQGATAPKLTLDMDDLRTNLPPPSELSPVRPKSSFLGQKRSGPSAKPKGLRHKGSNPTLIFRSAATGGVPRNPAVTPPRTPPPHLQWMGPSVPVGPPRLDIGKKHGVFAAPRSQQQGRRYATAPGSSTPALALPSQPPAVVITRASIEVEVEVEGETGSSTPSANLQSVDYQKLEQQDNTPSSSGWITPDEVPGSTPVFQSFLNAEATSKIPSDSTASACASEATLLHSTTSTAIPASSSASANCPLVSQLQGFPVPNIQPSYVRTSHGEPGPSGGRGAVAPQERTGSASADLCSGAIMSSDMQGAVAYSVNGPRPRHPHVRPAEVEMVDGAVTVDSNNVSSRYQVLTSTDLNNSPFSQPLSQEQGRDMSPAFSQVHYPPSSPDRHSPSLPSNPESLPSTSKDGDHETPALALQTVARDFDGGYSGGGDNGARMHGVCRPDAGESSEHSVYLAGSVSMTDARDQRENDKGRAFHTSGARSGNETTIFGYSGSHDSSRNVVDTHHVPNRFDSPVSELLVRDSDVHCGFGPEQGLNGIEKRPAHSPLSISTQSSAPGSLSISTAAPTKPDPVASVAREPFLSASSWPSTSKTSTMVEGSRHYEPPLVPPLANTNVVEDGRVGGDPVGVGMGDLQWIGATATTITPATNMEMEVRKVDDQPGVNKPTTQKARAFYSNAIAGPSTLPSTTASKAHTAPSTRNRSLPRTSIEGYNQPFEQRHQQYYQQKEQQQNQHERQQQQTPVHHPIQNQYEILQPPNHSHSHGRNATPFATPEKSSVSAVDPPSQSLSASGIMSEVARGTQIQGEGFHQGFGHTSNHPTQAPGEDVDLGLEARNRYHFDFSSNSTQHYHHNERVLESSISAEETSILSSAVGGGLGTGSAGGSATTSNGVRPLPRPPAPNLNSSTEPGGSSSTPSVSISGRTNAVAGPSSLAGTSKNTNGSSSSSNTGSTSKNPSISSAPSNISGSGSAGSSSMSSTLAYPSIHQPTPRAIVTSSVLPSTPVIASSSTASRVAGPSTSAQRASPHQRPQTSPGLSPTSSTHTILPKESAVHPHPRPLWTSKKVADSPIIRAPNSAGGALPGLASPSERGALPTPPSSAKSNTKVATHAIPPSPMSLPPARAPSRTAPSPPPRTPSRQAREHQKRQDQKKRRGRAGSVNKHGSDVEYIPPPPPPSGGRSNPHSRNGSISGSGTQGVKSMPMPLVLNSTILASSTTGASSQQIQIPCVPAKMVSAGRSPSVTRVGTGRSPSVPRTLPVGRRERSADSYLGSDKTAASTRAGNAVGYRVFKQGAEEVMERAGRTMGPRPAAPTASTTRLGRGRSSSVAELLNQGQPGGVERGSILDIKHQHSNSTSHPASNVRSAPTTPRLGLTGAFSIPPPSSRTVSPQSSNAPGGAKRRPSVTLNTSFAALSASPSASNSQQTSPITRMPVMRPLPVPGSNAGAAPPTSSTAAPINPGTIRAFRALPSPTSTPMVPLNLQMPTPISSATPTSARPLPPPRSRTADNLSGATTPTLPYGGPPTRPFGTPSSPSPRLPLSLSIPHVPASNVGGVASPRMLPTPLTTTKEKQRVLPDVDLLSNEPSLTRNTAPNRHPPLPAPVAKKATYPFTQATASEMSPTSANSTSDRSGNEGVHSHPMHLADWTSEDQLLNDDSSFHMQIEEEIVFRNREEVDLEDGASEVDIELEREVILRDPSWTASWNPGVSQYDSPTDKPISPIVVGNSTFNDKDEVFAGGPRHRHRQRYLSDDELRIGGGGIGGSFGQAGEGWRNAYGAEEGEGYQYEYGGVSAAVEHKPVDGAVYDMLSRSPSPIRYARPDSRGHLRSSTSTHDSYSRATSPGGSQASSRSLSPISVRSRSSLSSSRSSSPYSSYRGRRKGSMSSDDLDLVDGQGRRRVRRRKEQPRSYRHSYRTPGPASLEEFDLNPRRGRGGGVGAGQSHRGRGGSVSTTNSREQVLPDEEKEKRRAGKRSTIREVREAVSRAFDFDGEKEREGERRERRDEKEREKEKEKEKDRGGSVLFRKMKSRGGGVPPAASGSGDAFQSNSSSNPSSVLDISTPEIPPKESRGKDKSSSSKLGSRPGTAETQSGSSGKSGMSALNRAAGLWKSSSASLEKASQAIPVVSPAPGVPVEDSSSSGAPFMWVSRRKPGTGLQEGAAHEPVPSKAAPEVPFAALRREDTELIEDENREDYAARKKMKKRTASVPVIPFDGVRGPRPMEGNGHTGSPLPDSSLNYESDAALLSITSRRAKSPKNRRTRSILDGWEGEKAESDEEESMDVAQAIPKLRDLKNKSSKGSFRQLLETNR</sequence>
<feature type="compositionally biased region" description="Pro residues" evidence="1">
    <location>
        <begin position="1136"/>
        <end position="1146"/>
    </location>
</feature>
<protein>
    <submittedName>
        <fullName evidence="2">Uncharacterized protein</fullName>
    </submittedName>
</protein>
<dbReference type="OMA" id="ANTAMTP"/>
<feature type="region of interest" description="Disordered" evidence="1">
    <location>
        <begin position="180"/>
        <end position="221"/>
    </location>
</feature>
<dbReference type="RefSeq" id="XP_001839696.2">
    <property type="nucleotide sequence ID" value="XM_001839644.2"/>
</dbReference>
<feature type="region of interest" description="Disordered" evidence="1">
    <location>
        <begin position="746"/>
        <end position="817"/>
    </location>
</feature>
<feature type="compositionally biased region" description="Low complexity" evidence="1">
    <location>
        <begin position="416"/>
        <end position="429"/>
    </location>
</feature>
<feature type="region of interest" description="Disordered" evidence="1">
    <location>
        <begin position="378"/>
        <end position="435"/>
    </location>
</feature>
<feature type="compositionally biased region" description="Polar residues" evidence="1">
    <location>
        <begin position="799"/>
        <end position="817"/>
    </location>
</feature>
<dbReference type="OrthoDB" id="3066983at2759"/>
<feature type="region of interest" description="Disordered" evidence="1">
    <location>
        <begin position="705"/>
        <end position="733"/>
    </location>
</feature>
<name>A8P948_COPC7</name>
<dbReference type="EMBL" id="AACS02000011">
    <property type="protein sequence ID" value="EAU82092.2"/>
    <property type="molecule type" value="Genomic_DNA"/>
</dbReference>
<feature type="compositionally biased region" description="Polar residues" evidence="1">
    <location>
        <begin position="1202"/>
        <end position="1221"/>
    </location>
</feature>
<reference evidence="2 3" key="1">
    <citation type="journal article" date="2010" name="Proc. Natl. Acad. Sci. U.S.A.">
        <title>Insights into evolution of multicellular fungi from the assembled chromosomes of the mushroom Coprinopsis cinerea (Coprinus cinereus).</title>
        <authorList>
            <person name="Stajich J.E."/>
            <person name="Wilke S.K."/>
            <person name="Ahren D."/>
            <person name="Au C.H."/>
            <person name="Birren B.W."/>
            <person name="Borodovsky M."/>
            <person name="Burns C."/>
            <person name="Canback B."/>
            <person name="Casselton L.A."/>
            <person name="Cheng C.K."/>
            <person name="Deng J."/>
            <person name="Dietrich F.S."/>
            <person name="Fargo D.C."/>
            <person name="Farman M.L."/>
            <person name="Gathman A.C."/>
            <person name="Goldberg J."/>
            <person name="Guigo R."/>
            <person name="Hoegger P.J."/>
            <person name="Hooker J.B."/>
            <person name="Huggins A."/>
            <person name="James T.Y."/>
            <person name="Kamada T."/>
            <person name="Kilaru S."/>
            <person name="Kodira C."/>
            <person name="Kues U."/>
            <person name="Kupfer D."/>
            <person name="Kwan H.S."/>
            <person name="Lomsadze A."/>
            <person name="Li W."/>
            <person name="Lilly W.W."/>
            <person name="Ma L.J."/>
            <person name="Mackey A.J."/>
            <person name="Manning G."/>
            <person name="Martin F."/>
            <person name="Muraguchi H."/>
            <person name="Natvig D.O."/>
            <person name="Palmerini H."/>
            <person name="Ramesh M.A."/>
            <person name="Rehmeyer C.J."/>
            <person name="Roe B.A."/>
            <person name="Shenoy N."/>
            <person name="Stanke M."/>
            <person name="Ter-Hovhannisyan V."/>
            <person name="Tunlid A."/>
            <person name="Velagapudi R."/>
            <person name="Vision T.J."/>
            <person name="Zeng Q."/>
            <person name="Zolan M.E."/>
            <person name="Pukkila P.J."/>
        </authorList>
    </citation>
    <scope>NUCLEOTIDE SEQUENCE [LARGE SCALE GENOMIC DNA]</scope>
    <source>
        <strain evidence="3">Okayama-7 / 130 / ATCC MYA-4618 / FGSC 9003</strain>
    </source>
</reference>
<dbReference type="KEGG" id="cci:CC1G_09551"/>
<feature type="compositionally biased region" description="Polar residues" evidence="1">
    <location>
        <begin position="573"/>
        <end position="591"/>
    </location>
</feature>
<feature type="region of interest" description="Disordered" evidence="1">
    <location>
        <begin position="1323"/>
        <end position="1481"/>
    </location>
</feature>
<comment type="caution">
    <text evidence="2">The sequence shown here is derived from an EMBL/GenBank/DDBJ whole genome shotgun (WGS) entry which is preliminary data.</text>
</comment>
<feature type="region of interest" description="Disordered" evidence="1">
    <location>
        <begin position="557"/>
        <end position="637"/>
    </location>
</feature>
<feature type="region of interest" description="Disordered" evidence="1">
    <location>
        <begin position="449"/>
        <end position="474"/>
    </location>
</feature>
<feature type="region of interest" description="Disordered" evidence="1">
    <location>
        <begin position="1262"/>
        <end position="1303"/>
    </location>
</feature>
<evidence type="ECO:0000256" key="1">
    <source>
        <dbReference type="SAM" id="MobiDB-lite"/>
    </source>
</evidence>
<feature type="compositionally biased region" description="Low complexity" evidence="1">
    <location>
        <begin position="2055"/>
        <end position="2075"/>
    </location>
</feature>
<feature type="compositionally biased region" description="Low complexity" evidence="1">
    <location>
        <begin position="908"/>
        <end position="918"/>
    </location>
</feature>
<feature type="compositionally biased region" description="Low complexity" evidence="1">
    <location>
        <begin position="1431"/>
        <end position="1450"/>
    </location>
</feature>
<feature type="compositionally biased region" description="Polar residues" evidence="1">
    <location>
        <begin position="2107"/>
        <end position="2117"/>
    </location>
</feature>
<feature type="compositionally biased region" description="Low complexity" evidence="1">
    <location>
        <begin position="746"/>
        <end position="757"/>
    </location>
</feature>
<dbReference type="GeneID" id="6016313"/>
<feature type="compositionally biased region" description="Gly residues" evidence="1">
    <location>
        <begin position="897"/>
        <end position="907"/>
    </location>
</feature>
<feature type="compositionally biased region" description="Low complexity" evidence="1">
    <location>
        <begin position="1869"/>
        <end position="1896"/>
    </location>
</feature>
<dbReference type="Proteomes" id="UP000001861">
    <property type="component" value="Unassembled WGS sequence"/>
</dbReference>
<feature type="compositionally biased region" description="Polar residues" evidence="1">
    <location>
        <begin position="1637"/>
        <end position="1652"/>
    </location>
</feature>
<feature type="compositionally biased region" description="Low complexity" evidence="1">
    <location>
        <begin position="926"/>
        <end position="946"/>
    </location>
</feature>
<evidence type="ECO:0000313" key="3">
    <source>
        <dbReference type="Proteomes" id="UP000001861"/>
    </source>
</evidence>
<feature type="compositionally biased region" description="Polar residues" evidence="1">
    <location>
        <begin position="378"/>
        <end position="392"/>
    </location>
</feature>
<proteinExistence type="predicted"/>
<feature type="compositionally biased region" description="Basic and acidic residues" evidence="1">
    <location>
        <begin position="2085"/>
        <end position="2096"/>
    </location>
</feature>
<feature type="region of interest" description="Disordered" evidence="1">
    <location>
        <begin position="1031"/>
        <end position="1224"/>
    </location>
</feature>
<feature type="compositionally biased region" description="Polar residues" evidence="1">
    <location>
        <begin position="1848"/>
        <end position="1868"/>
    </location>
</feature>
<feature type="compositionally biased region" description="Polar residues" evidence="1">
    <location>
        <begin position="2317"/>
        <end position="2329"/>
    </location>
</feature>
<feature type="compositionally biased region" description="Polar residues" evidence="1">
    <location>
        <begin position="1605"/>
        <end position="1615"/>
    </location>
</feature>
<feature type="compositionally biased region" description="Basic residues" evidence="1">
    <location>
        <begin position="2270"/>
        <end position="2281"/>
    </location>
</feature>
<feature type="compositionally biased region" description="Low complexity" evidence="1">
    <location>
        <begin position="1338"/>
        <end position="1349"/>
    </location>
</feature>
<feature type="compositionally biased region" description="Polar residues" evidence="1">
    <location>
        <begin position="1407"/>
        <end position="1417"/>
    </location>
</feature>
<organism evidence="2 3">
    <name type="scientific">Coprinopsis cinerea (strain Okayama-7 / 130 / ATCC MYA-4618 / FGSC 9003)</name>
    <name type="common">Inky cap fungus</name>
    <name type="synonym">Hormographiella aspergillata</name>
    <dbReference type="NCBI Taxonomy" id="240176"/>
    <lineage>
        <taxon>Eukaryota</taxon>
        <taxon>Fungi</taxon>
        <taxon>Dikarya</taxon>
        <taxon>Basidiomycota</taxon>
        <taxon>Agaricomycotina</taxon>
        <taxon>Agaricomycetes</taxon>
        <taxon>Agaricomycetidae</taxon>
        <taxon>Agaricales</taxon>
        <taxon>Agaricineae</taxon>
        <taxon>Psathyrellaceae</taxon>
        <taxon>Coprinopsis</taxon>
    </lineage>
</organism>
<feature type="compositionally biased region" description="Basic residues" evidence="1">
    <location>
        <begin position="1917"/>
        <end position="1934"/>
    </location>
</feature>
<feature type="region of interest" description="Disordered" evidence="1">
    <location>
        <begin position="1509"/>
        <end position="1560"/>
    </location>
</feature>
<feature type="compositionally biased region" description="Polar residues" evidence="1">
    <location>
        <begin position="205"/>
        <end position="214"/>
    </location>
</feature>